<sequence length="43" mass="4952">MEIQNTYAVHPLYFGTSMFEDNAMLATRSELVATLQVRMVSWV</sequence>
<evidence type="ECO:0000313" key="2">
    <source>
        <dbReference type="Proteomes" id="UP000001056"/>
    </source>
</evidence>
<evidence type="ECO:0000313" key="1">
    <source>
        <dbReference type="EMBL" id="EAQ83466.1"/>
    </source>
</evidence>
<proteinExistence type="predicted"/>
<keyword evidence="2" id="KW-1185">Reference proteome</keyword>
<dbReference type="Proteomes" id="UP000001056">
    <property type="component" value="Unassembled WGS sequence"/>
</dbReference>
<gene>
    <name evidence="1" type="ORF">CHGG_09870</name>
</gene>
<dbReference type="HOGENOM" id="CLU_3242087_0_0_1"/>
<organism evidence="1 2">
    <name type="scientific">Chaetomium globosum (strain ATCC 6205 / CBS 148.51 / DSM 1962 / NBRC 6347 / NRRL 1970)</name>
    <name type="common">Soil fungus</name>
    <dbReference type="NCBI Taxonomy" id="306901"/>
    <lineage>
        <taxon>Eukaryota</taxon>
        <taxon>Fungi</taxon>
        <taxon>Dikarya</taxon>
        <taxon>Ascomycota</taxon>
        <taxon>Pezizomycotina</taxon>
        <taxon>Sordariomycetes</taxon>
        <taxon>Sordariomycetidae</taxon>
        <taxon>Sordariales</taxon>
        <taxon>Chaetomiaceae</taxon>
        <taxon>Chaetomium</taxon>
    </lineage>
</organism>
<dbReference type="AlphaFoldDB" id="Q2GQ84"/>
<reference evidence="2" key="1">
    <citation type="journal article" date="2015" name="Genome Announc.">
        <title>Draft genome sequence of the cellulolytic fungus Chaetomium globosum.</title>
        <authorList>
            <person name="Cuomo C.A."/>
            <person name="Untereiner W.A."/>
            <person name="Ma L.-J."/>
            <person name="Grabherr M."/>
            <person name="Birren B.W."/>
        </authorList>
    </citation>
    <scope>NUCLEOTIDE SEQUENCE [LARGE SCALE GENOMIC DNA]</scope>
    <source>
        <strain evidence="2">ATCC 6205 / CBS 148.51 / DSM 1962 / NBRC 6347 / NRRL 1970</strain>
    </source>
</reference>
<protein>
    <submittedName>
        <fullName evidence="1">Uncharacterized protein</fullName>
    </submittedName>
</protein>
<dbReference type="RefSeq" id="XP_001227797.1">
    <property type="nucleotide sequence ID" value="XM_001227796.1"/>
</dbReference>
<dbReference type="GeneID" id="4396182"/>
<accession>Q2GQ84</accession>
<dbReference type="EMBL" id="CH408035">
    <property type="protein sequence ID" value="EAQ83466.1"/>
    <property type="molecule type" value="Genomic_DNA"/>
</dbReference>
<name>Q2GQ84_CHAGB</name>
<dbReference type="InParanoid" id="Q2GQ84"/>
<dbReference type="VEuPathDB" id="FungiDB:CHGG_09870"/>